<evidence type="ECO:0000256" key="7">
    <source>
        <dbReference type="ARBA" id="ARBA00022842"/>
    </source>
</evidence>
<organism evidence="16 17">
    <name type="scientific">Zhenpiania hominis</name>
    <dbReference type="NCBI Taxonomy" id="2763644"/>
    <lineage>
        <taxon>Bacteria</taxon>
        <taxon>Bacillati</taxon>
        <taxon>Bacillota</taxon>
        <taxon>Clostridia</taxon>
        <taxon>Peptostreptococcales</taxon>
        <taxon>Anaerovoracaceae</taxon>
        <taxon>Zhenpiania</taxon>
    </lineage>
</organism>
<keyword evidence="7 12" id="KW-0460">Magnesium</keyword>
<dbReference type="GO" id="GO:0006166">
    <property type="term" value="P:purine ribonucleoside salvage"/>
    <property type="evidence" value="ECO:0007669"/>
    <property type="project" value="TreeGrafter"/>
</dbReference>
<evidence type="ECO:0000256" key="2">
    <source>
        <dbReference type="ARBA" id="ARBA00005164"/>
    </source>
</evidence>
<evidence type="ECO:0000259" key="14">
    <source>
        <dbReference type="Pfam" id="PF02879"/>
    </source>
</evidence>
<keyword evidence="8" id="KW-0413">Isomerase</keyword>
<evidence type="ECO:0000256" key="12">
    <source>
        <dbReference type="RuleBase" id="RU004326"/>
    </source>
</evidence>
<dbReference type="InterPro" id="IPR005845">
    <property type="entry name" value="A-D-PHexomutase_a/b/a-II"/>
</dbReference>
<comment type="pathway">
    <text evidence="3">Lipid metabolism.</text>
</comment>
<keyword evidence="17" id="KW-1185">Reference proteome</keyword>
<dbReference type="PROSITE" id="PS00710">
    <property type="entry name" value="PGM_PMM"/>
    <property type="match status" value="1"/>
</dbReference>
<feature type="domain" description="Alpha-D-phosphohexomutase alpha/beta/alpha" evidence="14">
    <location>
        <begin position="211"/>
        <end position="314"/>
    </location>
</feature>
<evidence type="ECO:0000256" key="10">
    <source>
        <dbReference type="ARBA" id="ARBA00041398"/>
    </source>
</evidence>
<dbReference type="EMBL" id="JACRYT010000009">
    <property type="protein sequence ID" value="MBC6680103.1"/>
    <property type="molecule type" value="Genomic_DNA"/>
</dbReference>
<dbReference type="SUPFAM" id="SSF53738">
    <property type="entry name" value="Phosphoglucomutase, first 3 domains"/>
    <property type="match status" value="3"/>
</dbReference>
<comment type="cofactor">
    <cofactor evidence="1">
        <name>Mg(2+)</name>
        <dbReference type="ChEBI" id="CHEBI:18420"/>
    </cofactor>
</comment>
<dbReference type="InterPro" id="IPR016066">
    <property type="entry name" value="A-D-PHexomutase_CS"/>
</dbReference>
<evidence type="ECO:0000256" key="1">
    <source>
        <dbReference type="ARBA" id="ARBA00001946"/>
    </source>
</evidence>
<dbReference type="GO" id="GO:0008973">
    <property type="term" value="F:phosphopentomutase activity"/>
    <property type="evidence" value="ECO:0007669"/>
    <property type="project" value="TreeGrafter"/>
</dbReference>
<evidence type="ECO:0000256" key="9">
    <source>
        <dbReference type="ARBA" id="ARBA00039995"/>
    </source>
</evidence>
<feature type="domain" description="Alpha-D-phosphohexomutase alpha/beta/alpha" evidence="13">
    <location>
        <begin position="45"/>
        <end position="180"/>
    </location>
</feature>
<dbReference type="InterPro" id="IPR005846">
    <property type="entry name" value="A-D-PHexomutase_a/b/a-III"/>
</dbReference>
<dbReference type="InterPro" id="IPR005841">
    <property type="entry name" value="Alpha-D-phosphohexomutase_SF"/>
</dbReference>
<dbReference type="InterPro" id="IPR005844">
    <property type="entry name" value="A-D-PHexomutase_a/b/a-I"/>
</dbReference>
<dbReference type="InterPro" id="IPR036900">
    <property type="entry name" value="A-D-PHexomutase_C_sf"/>
</dbReference>
<dbReference type="Gene3D" id="3.30.310.50">
    <property type="entry name" value="Alpha-D-phosphohexomutase, C-terminal domain"/>
    <property type="match status" value="1"/>
</dbReference>
<evidence type="ECO:0000313" key="16">
    <source>
        <dbReference type="EMBL" id="MBC6680103.1"/>
    </source>
</evidence>
<evidence type="ECO:0000313" key="17">
    <source>
        <dbReference type="Proteomes" id="UP000602647"/>
    </source>
</evidence>
<gene>
    <name evidence="16" type="ORF">H9L42_09685</name>
</gene>
<accession>A0A923NJA7</accession>
<dbReference type="RefSeq" id="WP_187303205.1">
    <property type="nucleotide sequence ID" value="NZ_JACRYT010000009.1"/>
</dbReference>
<evidence type="ECO:0000256" key="11">
    <source>
        <dbReference type="ARBA" id="ARBA00041467"/>
    </source>
</evidence>
<dbReference type="PANTHER" id="PTHR45745:SF1">
    <property type="entry name" value="PHOSPHOGLUCOMUTASE 2B-RELATED"/>
    <property type="match status" value="1"/>
</dbReference>
<keyword evidence="6 12" id="KW-0479">Metal-binding</keyword>
<dbReference type="Gene3D" id="3.40.120.10">
    <property type="entry name" value="Alpha-D-Glucose-1,6-Bisphosphate, subunit A, domain 3"/>
    <property type="match status" value="3"/>
</dbReference>
<evidence type="ECO:0000256" key="3">
    <source>
        <dbReference type="ARBA" id="ARBA00005189"/>
    </source>
</evidence>
<dbReference type="Proteomes" id="UP000602647">
    <property type="component" value="Unassembled WGS sequence"/>
</dbReference>
<evidence type="ECO:0000256" key="8">
    <source>
        <dbReference type="ARBA" id="ARBA00023235"/>
    </source>
</evidence>
<evidence type="ECO:0000256" key="6">
    <source>
        <dbReference type="ARBA" id="ARBA00022723"/>
    </source>
</evidence>
<dbReference type="InterPro" id="IPR016055">
    <property type="entry name" value="A-D-PHexomutase_a/b/a-I/II/III"/>
</dbReference>
<evidence type="ECO:0000259" key="13">
    <source>
        <dbReference type="Pfam" id="PF02878"/>
    </source>
</evidence>
<reference evidence="16" key="1">
    <citation type="submission" date="2020-08" db="EMBL/GenBank/DDBJ databases">
        <title>Genome public.</title>
        <authorList>
            <person name="Liu C."/>
            <person name="Sun Q."/>
        </authorList>
    </citation>
    <scope>NUCLEOTIDE SEQUENCE</scope>
    <source>
        <strain evidence="16">BX12</strain>
    </source>
</reference>
<feature type="domain" description="Alpha-D-phosphohexomutase alpha/beta/alpha" evidence="15">
    <location>
        <begin position="327"/>
        <end position="454"/>
    </location>
</feature>
<dbReference type="Pfam" id="PF02879">
    <property type="entry name" value="PGM_PMM_II"/>
    <property type="match status" value="1"/>
</dbReference>
<keyword evidence="5" id="KW-0597">Phosphoprotein</keyword>
<dbReference type="SUPFAM" id="SSF55957">
    <property type="entry name" value="Phosphoglucomutase, C-terminal domain"/>
    <property type="match status" value="1"/>
</dbReference>
<protein>
    <recommendedName>
        <fullName evidence="9">Phosphoglucomutase</fullName>
    </recommendedName>
    <alternativeName>
        <fullName evidence="11">Alpha-phosphoglucomutase</fullName>
    </alternativeName>
    <alternativeName>
        <fullName evidence="10">Glucose phosphomutase</fullName>
    </alternativeName>
</protein>
<dbReference type="GO" id="GO:0000287">
    <property type="term" value="F:magnesium ion binding"/>
    <property type="evidence" value="ECO:0007669"/>
    <property type="project" value="InterPro"/>
</dbReference>
<comment type="similarity">
    <text evidence="4 12">Belongs to the phosphohexose mutase family.</text>
</comment>
<evidence type="ECO:0000256" key="4">
    <source>
        <dbReference type="ARBA" id="ARBA00010231"/>
    </source>
</evidence>
<evidence type="ECO:0000259" key="15">
    <source>
        <dbReference type="Pfam" id="PF02880"/>
    </source>
</evidence>
<dbReference type="Pfam" id="PF02880">
    <property type="entry name" value="PGM_PMM_III"/>
    <property type="match status" value="1"/>
</dbReference>
<dbReference type="Pfam" id="PF02878">
    <property type="entry name" value="PGM_PMM_I"/>
    <property type="match status" value="1"/>
</dbReference>
<dbReference type="PRINTS" id="PR00509">
    <property type="entry name" value="PGMPMM"/>
</dbReference>
<dbReference type="PANTHER" id="PTHR45745">
    <property type="entry name" value="PHOSPHOMANNOMUTASE 45A"/>
    <property type="match status" value="1"/>
</dbReference>
<name>A0A923NJA7_9FIRM</name>
<comment type="caution">
    <text evidence="16">The sequence shown here is derived from an EMBL/GenBank/DDBJ whole genome shotgun (WGS) entry which is preliminary data.</text>
</comment>
<dbReference type="AlphaFoldDB" id="A0A923NJA7"/>
<sequence length="577" mass="64021">MLNKEIEDRYQQWLSSPCFDENTKAELAALTDEKEIEDRFYCDLEFGTGGMRGMLGAGTNRMNVYLIRKLTYSFGQVICDHGPEAKKRGVAIAYDSRRFSEAFALETALVLTACGIRAYLFDSLRSTPELSFAVRDKHAIAGVMITASHNPKEYNGYKVYWEDGAQLPPAEADKIMEKMAECGWDIPIITREEALESGLLEMLGQPTDNRYLACVKEQLLHPDMDQTHGGELKIVYTPLHGAGRVFVERVLSESGFSQVFTVPEQADPDTEFSTVKVPNPEDDGAWQLARKYAGQQQADLLLATDPDSDRLGVQCRNADGTYCHLTGNQIGAILAYYIIGSQKEEGKLPQDGVMLQSVVSTALTEPLARDMGVPLIKVPVGFKFIGEQIKKMEETGKGTFLFGFEESLGYLKGTYARDKDAVLGAALVAEAALYYKTTQGKTLADVLEELFEKYGYFLDEQVACTLMGKDGKERIGQIMDRLAADSRESLGGQTIASRENYKKQEQKKDGSVLPLDFPSVNILGLTFENGGFIKARPSGTEPKIRFYFCIAGTSRQDAEEKLKQTKEGFFSLIADLL</sequence>
<dbReference type="CDD" id="cd05799">
    <property type="entry name" value="PGM2"/>
    <property type="match status" value="1"/>
</dbReference>
<proteinExistence type="inferred from homology"/>
<dbReference type="GO" id="GO:0005975">
    <property type="term" value="P:carbohydrate metabolic process"/>
    <property type="evidence" value="ECO:0007669"/>
    <property type="project" value="InterPro"/>
</dbReference>
<evidence type="ECO:0000256" key="5">
    <source>
        <dbReference type="ARBA" id="ARBA00022553"/>
    </source>
</evidence>
<comment type="pathway">
    <text evidence="2">Glycolipid metabolism; diglucosyl-diacylglycerol biosynthesis.</text>
</comment>